<reference evidence="1 2" key="1">
    <citation type="submission" date="2018-06" db="EMBL/GenBank/DDBJ databases">
        <title>Genomic Encyclopedia of Archaeal and Bacterial Type Strains, Phase II (KMG-II): from individual species to whole genera.</title>
        <authorList>
            <person name="Goeker M."/>
        </authorList>
    </citation>
    <scope>NUCLEOTIDE SEQUENCE [LARGE SCALE GENOMIC DNA]</scope>
    <source>
        <strain evidence="1 2">ATCC BAA-1881</strain>
    </source>
</reference>
<proteinExistence type="predicted"/>
<keyword evidence="2" id="KW-1185">Reference proteome</keyword>
<name>A0A326UEQ7_THEHA</name>
<gene>
    <name evidence="1" type="ORF">EI42_01111</name>
</gene>
<accession>A0A326UEQ7</accession>
<dbReference type="RefSeq" id="WP_111319686.1">
    <property type="nucleotide sequence ID" value="NZ_BIFX01000001.1"/>
</dbReference>
<dbReference type="Proteomes" id="UP000248806">
    <property type="component" value="Unassembled WGS sequence"/>
</dbReference>
<evidence type="ECO:0000313" key="2">
    <source>
        <dbReference type="Proteomes" id="UP000248806"/>
    </source>
</evidence>
<organism evidence="1 2">
    <name type="scientific">Thermosporothrix hazakensis</name>
    <dbReference type="NCBI Taxonomy" id="644383"/>
    <lineage>
        <taxon>Bacteria</taxon>
        <taxon>Bacillati</taxon>
        <taxon>Chloroflexota</taxon>
        <taxon>Ktedonobacteria</taxon>
        <taxon>Ktedonobacterales</taxon>
        <taxon>Thermosporotrichaceae</taxon>
        <taxon>Thermosporothrix</taxon>
    </lineage>
</organism>
<comment type="caution">
    <text evidence="1">The sequence shown here is derived from an EMBL/GenBank/DDBJ whole genome shotgun (WGS) entry which is preliminary data.</text>
</comment>
<dbReference type="EMBL" id="QKUF01000002">
    <property type="protein sequence ID" value="PZW34274.1"/>
    <property type="molecule type" value="Genomic_DNA"/>
</dbReference>
<dbReference type="AlphaFoldDB" id="A0A326UEQ7"/>
<evidence type="ECO:0000313" key="1">
    <source>
        <dbReference type="EMBL" id="PZW34274.1"/>
    </source>
</evidence>
<sequence length="233" mass="26697">MGAATTKEEKQGSTCNTGNRSHRIRCLSLVLFFGACFPEGNITCKQATERGDLMEHKAFHLPGCTCDACKAEARTLIEIYLETNDLPQWKEDRIWSAYRKFVRRTGKSPLWRLAPEEPVPNCTCNGAGTCARCELDVWLNSPEYTQAEGDIRRVERQYTQELMREALRSTRDALQRMMWQLDPNVRCRCPHGCTCAACQKCRFASGQATEEDLAFLVQLKKLLWMANQVTYRR</sequence>
<protein>
    <submittedName>
        <fullName evidence="1">Uncharacterized protein</fullName>
    </submittedName>
</protein>